<reference evidence="2 3" key="1">
    <citation type="journal article" date="2019" name="Int. J. Syst. Evol. Microbiol.">
        <title>The Global Catalogue of Microorganisms (GCM) 10K type strain sequencing project: providing services to taxonomists for standard genome sequencing and annotation.</title>
        <authorList>
            <consortium name="The Broad Institute Genomics Platform"/>
            <consortium name="The Broad Institute Genome Sequencing Center for Infectious Disease"/>
            <person name="Wu L."/>
            <person name="Ma J."/>
        </authorList>
    </citation>
    <scope>NUCLEOTIDE SEQUENCE [LARGE SCALE GENOMIC DNA]</scope>
    <source>
        <strain evidence="2 3">JCM 13002</strain>
    </source>
</reference>
<protein>
    <submittedName>
        <fullName evidence="2">Uncharacterized protein</fullName>
    </submittedName>
</protein>
<proteinExistence type="predicted"/>
<keyword evidence="3" id="KW-1185">Reference proteome</keyword>
<feature type="region of interest" description="Disordered" evidence="1">
    <location>
        <begin position="1"/>
        <end position="35"/>
    </location>
</feature>
<dbReference type="EMBL" id="BAAALD010000076">
    <property type="protein sequence ID" value="GAA1109613.1"/>
    <property type="molecule type" value="Genomic_DNA"/>
</dbReference>
<gene>
    <name evidence="2" type="ORF">GCM10009663_59060</name>
</gene>
<dbReference type="Proteomes" id="UP001499987">
    <property type="component" value="Unassembled WGS sequence"/>
</dbReference>
<evidence type="ECO:0000313" key="2">
    <source>
        <dbReference type="EMBL" id="GAA1109613.1"/>
    </source>
</evidence>
<organism evidence="2 3">
    <name type="scientific">Kitasatospora arboriphila</name>
    <dbReference type="NCBI Taxonomy" id="258052"/>
    <lineage>
        <taxon>Bacteria</taxon>
        <taxon>Bacillati</taxon>
        <taxon>Actinomycetota</taxon>
        <taxon>Actinomycetes</taxon>
        <taxon>Kitasatosporales</taxon>
        <taxon>Streptomycetaceae</taxon>
        <taxon>Kitasatospora</taxon>
    </lineage>
</organism>
<name>A0ABN1U0U4_9ACTN</name>
<evidence type="ECO:0000313" key="3">
    <source>
        <dbReference type="Proteomes" id="UP001499987"/>
    </source>
</evidence>
<sequence>MRAAAGRQTQQVPADDRVVGGLPHPPRPTGRRRERPMRFEILRLDDASGVATDRLIVDAETVGQYVKDAAATGERLYIRPCKNV</sequence>
<accession>A0ABN1U0U4</accession>
<evidence type="ECO:0000256" key="1">
    <source>
        <dbReference type="SAM" id="MobiDB-lite"/>
    </source>
</evidence>
<comment type="caution">
    <text evidence="2">The sequence shown here is derived from an EMBL/GenBank/DDBJ whole genome shotgun (WGS) entry which is preliminary data.</text>
</comment>